<evidence type="ECO:0000313" key="11">
    <source>
        <dbReference type="Proteomes" id="UP000719412"/>
    </source>
</evidence>
<reference evidence="10" key="1">
    <citation type="journal article" date="2020" name="J Insects Food Feed">
        <title>The yellow mealworm (Tenebrio molitor) genome: a resource for the emerging insects as food and feed industry.</title>
        <authorList>
            <person name="Eriksson T."/>
            <person name="Andere A."/>
            <person name="Kelstrup H."/>
            <person name="Emery V."/>
            <person name="Picard C."/>
        </authorList>
    </citation>
    <scope>NUCLEOTIDE SEQUENCE</scope>
    <source>
        <strain evidence="10">Stoneville</strain>
        <tissue evidence="10">Whole head</tissue>
    </source>
</reference>
<feature type="transmembrane region" description="Helical" evidence="8">
    <location>
        <begin position="382"/>
        <end position="405"/>
    </location>
</feature>
<dbReference type="Proteomes" id="UP000719412">
    <property type="component" value="Unassembled WGS sequence"/>
</dbReference>
<dbReference type="FunFam" id="1.20.1070.10:FF:000029">
    <property type="entry name" value="Frizzled class receptor 2"/>
    <property type="match status" value="1"/>
</dbReference>
<dbReference type="CDD" id="cd15034">
    <property type="entry name" value="7tmF_FZD1_2_7-like"/>
    <property type="match status" value="1"/>
</dbReference>
<evidence type="ECO:0000256" key="7">
    <source>
        <dbReference type="ARBA" id="ARBA00023170"/>
    </source>
</evidence>
<dbReference type="PRINTS" id="PR00489">
    <property type="entry name" value="FRIZZLED"/>
</dbReference>
<keyword evidence="5 8" id="KW-1133">Transmembrane helix</keyword>
<evidence type="ECO:0000256" key="4">
    <source>
        <dbReference type="ARBA" id="ARBA00022692"/>
    </source>
</evidence>
<evidence type="ECO:0000256" key="3">
    <source>
        <dbReference type="ARBA" id="ARBA00022473"/>
    </source>
</evidence>
<feature type="transmembrane region" description="Helical" evidence="8">
    <location>
        <begin position="325"/>
        <end position="348"/>
    </location>
</feature>
<feature type="transmembrane region" description="Helical" evidence="8">
    <location>
        <begin position="139"/>
        <end position="160"/>
    </location>
</feature>
<dbReference type="InterPro" id="IPR017981">
    <property type="entry name" value="GPCR_2-like_7TM"/>
</dbReference>
<accession>A0A8J6HDJ9</accession>
<comment type="subcellular location">
    <subcellularLocation>
        <location evidence="1">Membrane</location>
        <topology evidence="1">Multi-pass membrane protein</topology>
    </subcellularLocation>
</comment>
<proteinExistence type="inferred from homology"/>
<dbReference type="GO" id="GO:0035567">
    <property type="term" value="P:non-canonical Wnt signaling pathway"/>
    <property type="evidence" value="ECO:0007669"/>
    <property type="project" value="TreeGrafter"/>
</dbReference>
<dbReference type="AlphaFoldDB" id="A0A8J6HDJ9"/>
<keyword evidence="11" id="KW-1185">Reference proteome</keyword>
<evidence type="ECO:0000256" key="6">
    <source>
        <dbReference type="ARBA" id="ARBA00023136"/>
    </source>
</evidence>
<keyword evidence="3" id="KW-0217">Developmental protein</keyword>
<dbReference type="GO" id="GO:0017147">
    <property type="term" value="F:Wnt-protein binding"/>
    <property type="evidence" value="ECO:0007669"/>
    <property type="project" value="TreeGrafter"/>
</dbReference>
<feature type="transmembrane region" description="Helical" evidence="8">
    <location>
        <begin position="192"/>
        <end position="221"/>
    </location>
</feature>
<evidence type="ECO:0000259" key="9">
    <source>
        <dbReference type="PROSITE" id="PS50261"/>
    </source>
</evidence>
<dbReference type="Gene3D" id="1.20.1070.10">
    <property type="entry name" value="Rhodopsin 7-helix transmembrane proteins"/>
    <property type="match status" value="1"/>
</dbReference>
<feature type="transmembrane region" description="Helical" evidence="8">
    <location>
        <begin position="279"/>
        <end position="304"/>
    </location>
</feature>
<evidence type="ECO:0000313" key="10">
    <source>
        <dbReference type="EMBL" id="KAH0812102.1"/>
    </source>
</evidence>
<feature type="transmembrane region" description="Helical" evidence="8">
    <location>
        <begin position="233"/>
        <end position="253"/>
    </location>
</feature>
<comment type="similarity">
    <text evidence="2">Belongs to the G-protein coupled receptor Fz/Smo family.</text>
</comment>
<organism evidence="10 11">
    <name type="scientific">Tenebrio molitor</name>
    <name type="common">Yellow mealworm beetle</name>
    <dbReference type="NCBI Taxonomy" id="7067"/>
    <lineage>
        <taxon>Eukaryota</taxon>
        <taxon>Metazoa</taxon>
        <taxon>Ecdysozoa</taxon>
        <taxon>Arthropoda</taxon>
        <taxon>Hexapoda</taxon>
        <taxon>Insecta</taxon>
        <taxon>Pterygota</taxon>
        <taxon>Neoptera</taxon>
        <taxon>Endopterygota</taxon>
        <taxon>Coleoptera</taxon>
        <taxon>Polyphaga</taxon>
        <taxon>Cucujiformia</taxon>
        <taxon>Tenebrionidae</taxon>
        <taxon>Tenebrio</taxon>
    </lineage>
</organism>
<comment type="caution">
    <text evidence="10">The sequence shown here is derived from an EMBL/GenBank/DDBJ whole genome shotgun (WGS) entry which is preliminary data.</text>
</comment>
<dbReference type="GO" id="GO:0005886">
    <property type="term" value="C:plasma membrane"/>
    <property type="evidence" value="ECO:0007669"/>
    <property type="project" value="TreeGrafter"/>
</dbReference>
<feature type="transmembrane region" description="Helical" evidence="8">
    <location>
        <begin position="105"/>
        <end position="127"/>
    </location>
</feature>
<keyword evidence="4 8" id="KW-0812">Transmembrane</keyword>
<gene>
    <name evidence="10" type="ORF">GEV33_010689</name>
</gene>
<reference evidence="10" key="2">
    <citation type="submission" date="2021-08" db="EMBL/GenBank/DDBJ databases">
        <authorList>
            <person name="Eriksson T."/>
        </authorList>
    </citation>
    <scope>NUCLEOTIDE SEQUENCE</scope>
    <source>
        <strain evidence="10">Stoneville</strain>
        <tissue evidence="10">Whole head</tissue>
    </source>
</reference>
<dbReference type="GO" id="GO:0060070">
    <property type="term" value="P:canonical Wnt signaling pathway"/>
    <property type="evidence" value="ECO:0007669"/>
    <property type="project" value="TreeGrafter"/>
</dbReference>
<name>A0A8J6HDJ9_TENMO</name>
<dbReference type="PROSITE" id="PS50261">
    <property type="entry name" value="G_PROTEIN_RECEP_F2_4"/>
    <property type="match status" value="1"/>
</dbReference>
<evidence type="ECO:0000256" key="2">
    <source>
        <dbReference type="ARBA" id="ARBA00008077"/>
    </source>
</evidence>
<dbReference type="Pfam" id="PF01534">
    <property type="entry name" value="Frizzled"/>
    <property type="match status" value="1"/>
</dbReference>
<evidence type="ECO:0000256" key="5">
    <source>
        <dbReference type="ARBA" id="ARBA00022989"/>
    </source>
</evidence>
<dbReference type="GO" id="GO:0042813">
    <property type="term" value="F:Wnt receptor activity"/>
    <property type="evidence" value="ECO:0007669"/>
    <property type="project" value="TreeGrafter"/>
</dbReference>
<protein>
    <recommendedName>
        <fullName evidence="9">G-protein coupled receptors family 2 profile 2 domain-containing protein</fullName>
    </recommendedName>
</protein>
<evidence type="ECO:0000256" key="1">
    <source>
        <dbReference type="ARBA" id="ARBA00004141"/>
    </source>
</evidence>
<evidence type="ECO:0000256" key="8">
    <source>
        <dbReference type="SAM" id="Phobius"/>
    </source>
</evidence>
<dbReference type="PANTHER" id="PTHR11309:SF47">
    <property type="entry name" value="FRIZZLED"/>
    <property type="match status" value="1"/>
</dbReference>
<dbReference type="SMART" id="SM01330">
    <property type="entry name" value="Frizzled"/>
    <property type="match status" value="1"/>
</dbReference>
<dbReference type="InterPro" id="IPR015526">
    <property type="entry name" value="Frizzled/SFRP"/>
</dbReference>
<dbReference type="PANTHER" id="PTHR11309">
    <property type="entry name" value="FRIZZLED"/>
    <property type="match status" value="1"/>
</dbReference>
<dbReference type="EMBL" id="JABDTM020026295">
    <property type="protein sequence ID" value="KAH0812102.1"/>
    <property type="molecule type" value="Genomic_DNA"/>
</dbReference>
<keyword evidence="6 8" id="KW-0472">Membrane</keyword>
<sequence>MLKFGFKWPDNLNCEQYPENSDLCVQNRNIKTPSTTEPPDYSKSHSVFKGVKLKYPRDYGFVCPIQFIVKNMDYSLKVGGKIEPNCGAPCHMMFFNENKQQFSRVWIGTWAILCCASCLFTVCTFLIDTDRFRYPERPIIFLSVCYLMVALAYVVGFIAGDSIACKEPSLPENGIAKVSTITQGTKYELCTILFMVLYFFSMASSIWWVILTLTWFLAAGLKWGHEAIEANSQYFHLAAWAVPAIKTITILAMGKVDGDVLSGVCYVGIWNVDALRNFVLIPLCVYLVFGLVFLTSGLISLFRIRTVMKHDGTKTDKLEKLMIRIGVFSVLYTVPAMIVIACLFYEQFNFDDWMISWSHDMCNKQNYSVPCPQGIREYTHPLFPIFMIKYLMYMIVGITSSVWIWSGKTVHSWKVFFNRLRGRQAAYV</sequence>
<feature type="domain" description="G-protein coupled receptors family 2 profile 2" evidence="9">
    <location>
        <begin position="103"/>
        <end position="412"/>
    </location>
</feature>
<keyword evidence="7" id="KW-0675">Receptor</keyword>
<dbReference type="InterPro" id="IPR000539">
    <property type="entry name" value="Frizzled/Smoothened_7TM"/>
</dbReference>